<feature type="coiled-coil region" evidence="4">
    <location>
        <begin position="32"/>
        <end position="59"/>
    </location>
</feature>
<keyword evidence="1" id="KW-0677">Repeat</keyword>
<keyword evidence="6" id="KW-1185">Reference proteome</keyword>
<protein>
    <submittedName>
        <fullName evidence="5">Tetratricopeptide repeat protein</fullName>
    </submittedName>
</protein>
<dbReference type="EMBL" id="VDGH01000007">
    <property type="protein sequence ID" value="TQR12448.1"/>
    <property type="molecule type" value="Genomic_DNA"/>
</dbReference>
<feature type="repeat" description="TPR" evidence="3">
    <location>
        <begin position="96"/>
        <end position="129"/>
    </location>
</feature>
<evidence type="ECO:0000313" key="6">
    <source>
        <dbReference type="Proteomes" id="UP000317316"/>
    </source>
</evidence>
<dbReference type="AlphaFoldDB" id="A0A544T4S6"/>
<evidence type="ECO:0000256" key="2">
    <source>
        <dbReference type="ARBA" id="ARBA00022803"/>
    </source>
</evidence>
<reference evidence="5 6" key="1">
    <citation type="submission" date="2019-05" db="EMBL/GenBank/DDBJ databases">
        <title>Psychrobacillus vulpis sp. nov., a new species isolated from feces of a red fox that inhabits in The Tablas de Daimiel Natural Park, Albacete, Spain.</title>
        <authorList>
            <person name="Rodriguez M."/>
            <person name="Reina J.C."/>
            <person name="Bejar V."/>
            <person name="Llamas I."/>
        </authorList>
    </citation>
    <scope>NUCLEOTIDE SEQUENCE [LARGE SCALE GENOMIC DNA]</scope>
    <source>
        <strain evidence="5 6">NEAU-3TGS17</strain>
    </source>
</reference>
<dbReference type="InterPro" id="IPR019734">
    <property type="entry name" value="TPR_rpt"/>
</dbReference>
<dbReference type="PROSITE" id="PS50005">
    <property type="entry name" value="TPR"/>
    <property type="match status" value="1"/>
</dbReference>
<dbReference type="OrthoDB" id="1652507at2"/>
<proteinExistence type="predicted"/>
<comment type="caution">
    <text evidence="5">The sequence shown here is derived from an EMBL/GenBank/DDBJ whole genome shotgun (WGS) entry which is preliminary data.</text>
</comment>
<dbReference type="Gene3D" id="1.25.40.10">
    <property type="entry name" value="Tetratricopeptide repeat domain"/>
    <property type="match status" value="2"/>
</dbReference>
<organism evidence="5 6">
    <name type="scientific">Psychrobacillus lasiicapitis</name>
    <dbReference type="NCBI Taxonomy" id="1636719"/>
    <lineage>
        <taxon>Bacteria</taxon>
        <taxon>Bacillati</taxon>
        <taxon>Bacillota</taxon>
        <taxon>Bacilli</taxon>
        <taxon>Bacillales</taxon>
        <taxon>Bacillaceae</taxon>
        <taxon>Psychrobacillus</taxon>
    </lineage>
</organism>
<dbReference type="PANTHER" id="PTHR44858:SF1">
    <property type="entry name" value="UDP-N-ACETYLGLUCOSAMINE--PEPTIDE N-ACETYLGLUCOSAMINYLTRANSFERASE SPINDLY-RELATED"/>
    <property type="match status" value="1"/>
</dbReference>
<dbReference type="InterPro" id="IPR011990">
    <property type="entry name" value="TPR-like_helical_dom_sf"/>
</dbReference>
<dbReference type="SMART" id="SM00028">
    <property type="entry name" value="TPR"/>
    <property type="match status" value="3"/>
</dbReference>
<gene>
    <name evidence="5" type="ORF">FG382_12535</name>
</gene>
<evidence type="ECO:0000313" key="5">
    <source>
        <dbReference type="EMBL" id="TQR12448.1"/>
    </source>
</evidence>
<accession>A0A544T4S6</accession>
<dbReference type="Pfam" id="PF13181">
    <property type="entry name" value="TPR_8"/>
    <property type="match status" value="1"/>
</dbReference>
<dbReference type="InterPro" id="IPR050498">
    <property type="entry name" value="Ycf3"/>
</dbReference>
<keyword evidence="4" id="KW-0175">Coiled coil</keyword>
<dbReference type="SUPFAM" id="SSF48452">
    <property type="entry name" value="TPR-like"/>
    <property type="match status" value="1"/>
</dbReference>
<dbReference type="PANTHER" id="PTHR44858">
    <property type="entry name" value="TETRATRICOPEPTIDE REPEAT PROTEIN 6"/>
    <property type="match status" value="1"/>
</dbReference>
<name>A0A544T4S6_9BACI</name>
<keyword evidence="2 3" id="KW-0802">TPR repeat</keyword>
<dbReference type="Proteomes" id="UP000317316">
    <property type="component" value="Unassembled WGS sequence"/>
</dbReference>
<evidence type="ECO:0000256" key="3">
    <source>
        <dbReference type="PROSITE-ProRule" id="PRU00339"/>
    </source>
</evidence>
<evidence type="ECO:0000256" key="4">
    <source>
        <dbReference type="SAM" id="Coils"/>
    </source>
</evidence>
<sequence>MNLEELKSALIKLNEFIYFDNTHYLRDKCSNEDLLREVIKKFEDRIDLLTERAVELNSEKIFLYSNIGNLYRIVGKTKLAIESLQIAITLGESKQINNVIRLGEALKYDGQHEQALNKFDEAIELCVNNTTFLDFAFQHKGKCLLELGQTSLAVDYFRKAMQIRLIKGDQSLIDSTQKAIDFTYLQGGI</sequence>
<evidence type="ECO:0000256" key="1">
    <source>
        <dbReference type="ARBA" id="ARBA00022737"/>
    </source>
</evidence>